<dbReference type="STRING" id="1198029.A0A1U7LIA8"/>
<dbReference type="SUPFAM" id="SSF52540">
    <property type="entry name" value="P-loop containing nucleoside triphosphate hydrolases"/>
    <property type="match status" value="1"/>
</dbReference>
<feature type="binding site" evidence="3">
    <location>
        <begin position="116"/>
        <end position="123"/>
    </location>
    <ligand>
        <name>ATP</name>
        <dbReference type="ChEBI" id="CHEBI:30616"/>
    </ligand>
</feature>
<comment type="similarity">
    <text evidence="3 4">Belongs to the TRAFAC class myosin-kinesin ATPase superfamily. Kinesin family.</text>
</comment>
<dbReference type="Pfam" id="PF00225">
    <property type="entry name" value="Kinesin"/>
    <property type="match status" value="1"/>
</dbReference>
<dbReference type="InterPro" id="IPR019821">
    <property type="entry name" value="Kinesin_motor_CS"/>
</dbReference>
<dbReference type="GO" id="GO:0005524">
    <property type="term" value="F:ATP binding"/>
    <property type="evidence" value="ECO:0007669"/>
    <property type="project" value="UniProtKB-UniRule"/>
</dbReference>
<keyword evidence="3 4" id="KW-0505">Motor protein</keyword>
<evidence type="ECO:0000313" key="7">
    <source>
        <dbReference type="EMBL" id="OLL22387.1"/>
    </source>
</evidence>
<gene>
    <name evidence="7" type="ORF">NEOLI_004761</name>
</gene>
<dbReference type="Gene3D" id="3.40.850.10">
    <property type="entry name" value="Kinesin motor domain"/>
    <property type="match status" value="1"/>
</dbReference>
<dbReference type="OrthoDB" id="3176171at2759"/>
<dbReference type="GO" id="GO:0007018">
    <property type="term" value="P:microtubule-based movement"/>
    <property type="evidence" value="ECO:0007669"/>
    <property type="project" value="InterPro"/>
</dbReference>
<accession>A0A1U7LIA8</accession>
<dbReference type="InterPro" id="IPR001752">
    <property type="entry name" value="Kinesin_motor_dom"/>
</dbReference>
<dbReference type="GO" id="GO:0005874">
    <property type="term" value="C:microtubule"/>
    <property type="evidence" value="ECO:0007669"/>
    <property type="project" value="UniProtKB-KW"/>
</dbReference>
<dbReference type="PRINTS" id="PR00380">
    <property type="entry name" value="KINESINHEAVY"/>
</dbReference>
<keyword evidence="5" id="KW-0175">Coiled coil</keyword>
<dbReference type="InterPro" id="IPR036961">
    <property type="entry name" value="Kinesin_motor_dom_sf"/>
</dbReference>
<dbReference type="Proteomes" id="UP000186594">
    <property type="component" value="Unassembled WGS sequence"/>
</dbReference>
<organism evidence="7 8">
    <name type="scientific">Neolecta irregularis (strain DAH-3)</name>
    <dbReference type="NCBI Taxonomy" id="1198029"/>
    <lineage>
        <taxon>Eukaryota</taxon>
        <taxon>Fungi</taxon>
        <taxon>Dikarya</taxon>
        <taxon>Ascomycota</taxon>
        <taxon>Taphrinomycotina</taxon>
        <taxon>Neolectales</taxon>
        <taxon>Neolectaceae</taxon>
        <taxon>Neolecta</taxon>
    </lineage>
</organism>
<comment type="caution">
    <text evidence="7">The sequence shown here is derived from an EMBL/GenBank/DDBJ whole genome shotgun (WGS) entry which is preliminary data.</text>
</comment>
<evidence type="ECO:0000256" key="1">
    <source>
        <dbReference type="ARBA" id="ARBA00022741"/>
    </source>
</evidence>
<evidence type="ECO:0000259" key="6">
    <source>
        <dbReference type="PROSITE" id="PS50067"/>
    </source>
</evidence>
<feature type="coiled-coil region" evidence="5">
    <location>
        <begin position="383"/>
        <end position="421"/>
    </location>
</feature>
<dbReference type="GO" id="GO:0008017">
    <property type="term" value="F:microtubule binding"/>
    <property type="evidence" value="ECO:0007669"/>
    <property type="project" value="InterPro"/>
</dbReference>
<dbReference type="EMBL" id="LXFE01003408">
    <property type="protein sequence ID" value="OLL22387.1"/>
    <property type="molecule type" value="Genomic_DNA"/>
</dbReference>
<dbReference type="PROSITE" id="PS00411">
    <property type="entry name" value="KINESIN_MOTOR_1"/>
    <property type="match status" value="1"/>
</dbReference>
<dbReference type="GO" id="GO:0003777">
    <property type="term" value="F:microtubule motor activity"/>
    <property type="evidence" value="ECO:0007669"/>
    <property type="project" value="InterPro"/>
</dbReference>
<proteinExistence type="inferred from homology"/>
<dbReference type="InterPro" id="IPR027417">
    <property type="entry name" value="P-loop_NTPase"/>
</dbReference>
<name>A0A1U7LIA8_NEOID</name>
<dbReference type="PROSITE" id="PS50067">
    <property type="entry name" value="KINESIN_MOTOR_2"/>
    <property type="match status" value="1"/>
</dbReference>
<keyword evidence="8" id="KW-1185">Reference proteome</keyword>
<dbReference type="FunFam" id="3.40.850.10:FF:000050">
    <property type="entry name" value="Kinesin-like protein"/>
    <property type="match status" value="1"/>
</dbReference>
<keyword evidence="4" id="KW-0493">Microtubule</keyword>
<evidence type="ECO:0000256" key="3">
    <source>
        <dbReference type="PROSITE-ProRule" id="PRU00283"/>
    </source>
</evidence>
<evidence type="ECO:0000256" key="2">
    <source>
        <dbReference type="ARBA" id="ARBA00022840"/>
    </source>
</evidence>
<evidence type="ECO:0000256" key="5">
    <source>
        <dbReference type="SAM" id="Coils"/>
    </source>
</evidence>
<sequence length="489" mass="55004">MDSPTSKIGENVRVVVRVRPLNKREMERGAKCLIAMDNDTQATSILRPDARDSGNARAAKRASNDDSKTFTYDRSLWSVNPEDPHYAGQESLYDCLGKEFLDHLFAGYNTCIFAYGQTGSGKTFTMMGSNDDPGLVPRTCNDLFRRVDKLSDSHQCSVHISYFEIYNEKVRDLLAAMVSDNGGLKIRESPCDGPYVEDLAEFQVRTTASTAMNDQSSRSHAVFTIVLRQLFQDLNSKSRIEKISRFRLVDLAGSERANATGATGIRLKEGSNINKSLTTLGRVIASLAENDNRKKRDVVPYRDSTLTYILKDSLGGNSKTAMVACISPSDYDETLSTLRYADQAKRIRTRAVVNEKENNLSAKLLKDQLENVLSSHVSRGVELENLKKEKDEMRLMFEEWARNLDRENKALKIERDALRAHLRLAIESYKNPIPVICENKEADVEREKNAKAVNDLHDEWSDLLQDIGHFKRDIQEDIATFAIVATTAA</sequence>
<feature type="domain" description="Kinesin motor" evidence="6">
    <location>
        <begin position="11"/>
        <end position="347"/>
    </location>
</feature>
<protein>
    <recommendedName>
        <fullName evidence="4">Kinesin-like protein</fullName>
    </recommendedName>
</protein>
<evidence type="ECO:0000313" key="8">
    <source>
        <dbReference type="Proteomes" id="UP000186594"/>
    </source>
</evidence>
<reference evidence="7 8" key="1">
    <citation type="submission" date="2016-04" db="EMBL/GenBank/DDBJ databases">
        <title>Evolutionary innovation and constraint leading to complex multicellularity in the Ascomycota.</title>
        <authorList>
            <person name="Cisse O."/>
            <person name="Nguyen A."/>
            <person name="Hewitt D.A."/>
            <person name="Jedd G."/>
            <person name="Stajich J.E."/>
        </authorList>
    </citation>
    <scope>NUCLEOTIDE SEQUENCE [LARGE SCALE GENOMIC DNA]</scope>
    <source>
        <strain evidence="7 8">DAH-3</strain>
    </source>
</reference>
<evidence type="ECO:0000256" key="4">
    <source>
        <dbReference type="RuleBase" id="RU000394"/>
    </source>
</evidence>
<dbReference type="OMA" id="SFWSHNT"/>
<dbReference type="SMART" id="SM00129">
    <property type="entry name" value="KISc"/>
    <property type="match status" value="1"/>
</dbReference>
<keyword evidence="2 3" id="KW-0067">ATP-binding</keyword>
<keyword evidence="1 3" id="KW-0547">Nucleotide-binding</keyword>
<dbReference type="PANTHER" id="PTHR47117">
    <property type="entry name" value="STAR-RELATED LIPID TRANSFER PROTEIN 9"/>
    <property type="match status" value="1"/>
</dbReference>
<dbReference type="AlphaFoldDB" id="A0A1U7LIA8"/>